<evidence type="ECO:0000313" key="12">
    <source>
        <dbReference type="Proteomes" id="UP000189431"/>
    </source>
</evidence>
<feature type="transmembrane region" description="Helical" evidence="8">
    <location>
        <begin position="404"/>
        <end position="421"/>
    </location>
</feature>
<name>A0ABX3KS20_SALCS</name>
<feature type="transmembrane region" description="Helical" evidence="8">
    <location>
        <begin position="73"/>
        <end position="90"/>
    </location>
</feature>
<comment type="caution">
    <text evidence="11">The sequence shown here is derived from an EMBL/GenBank/DDBJ whole genome shotgun (WGS) entry which is preliminary data.</text>
</comment>
<comment type="similarity">
    <text evidence="6">Belongs to the YccS/YhfK family.</text>
</comment>
<evidence type="ECO:0000256" key="1">
    <source>
        <dbReference type="ARBA" id="ARBA00004651"/>
    </source>
</evidence>
<dbReference type="InterPro" id="IPR010019">
    <property type="entry name" value="Integral_membrane_YccS"/>
</dbReference>
<keyword evidence="2" id="KW-1003">Cell membrane</keyword>
<feature type="region of interest" description="Disordered" evidence="7">
    <location>
        <begin position="670"/>
        <end position="690"/>
    </location>
</feature>
<feature type="transmembrane region" description="Helical" evidence="8">
    <location>
        <begin position="96"/>
        <end position="114"/>
    </location>
</feature>
<dbReference type="Pfam" id="PF13515">
    <property type="entry name" value="FUSC_2"/>
    <property type="match status" value="1"/>
</dbReference>
<evidence type="ECO:0000256" key="3">
    <source>
        <dbReference type="ARBA" id="ARBA00022692"/>
    </source>
</evidence>
<dbReference type="EMBL" id="MUFR01000013">
    <property type="protein sequence ID" value="OOF34349.1"/>
    <property type="molecule type" value="Genomic_DNA"/>
</dbReference>
<evidence type="ECO:0000256" key="7">
    <source>
        <dbReference type="SAM" id="MobiDB-lite"/>
    </source>
</evidence>
<feature type="transmembrane region" description="Helical" evidence="8">
    <location>
        <begin position="26"/>
        <end position="43"/>
    </location>
</feature>
<keyword evidence="5 8" id="KW-0472">Membrane</keyword>
<keyword evidence="4 8" id="KW-1133">Transmembrane helix</keyword>
<dbReference type="InterPro" id="IPR049453">
    <property type="entry name" value="Memb_transporter_dom"/>
</dbReference>
<evidence type="ECO:0000256" key="4">
    <source>
        <dbReference type="ARBA" id="ARBA00022989"/>
    </source>
</evidence>
<reference evidence="12" key="1">
    <citation type="submission" date="2017-01" db="EMBL/GenBank/DDBJ databases">
        <title>Draft genome of the species Salinivibrio costicola subsp. alcaliphilus.</title>
        <authorList>
            <person name="Lopez-Hermoso C."/>
            <person name="De La Haba R."/>
            <person name="Sanchez-Porro C."/>
            <person name="Ventosa A."/>
        </authorList>
    </citation>
    <scope>NUCLEOTIDE SEQUENCE [LARGE SCALE GENOMIC DNA]</scope>
    <source>
        <strain evidence="12">CBH448</strain>
    </source>
</reference>
<dbReference type="NCBIfam" id="TIGR01667">
    <property type="entry name" value="YCCS_YHFK"/>
    <property type="match status" value="1"/>
</dbReference>
<evidence type="ECO:0000256" key="8">
    <source>
        <dbReference type="SAM" id="Phobius"/>
    </source>
</evidence>
<dbReference type="Proteomes" id="UP000189431">
    <property type="component" value="Unassembled WGS sequence"/>
</dbReference>
<dbReference type="NCBIfam" id="TIGR01666">
    <property type="entry name" value="YCCS"/>
    <property type="match status" value="1"/>
</dbReference>
<feature type="compositionally biased region" description="Polar residues" evidence="7">
    <location>
        <begin position="675"/>
        <end position="685"/>
    </location>
</feature>
<dbReference type="RefSeq" id="WP_077669373.1">
    <property type="nucleotide sequence ID" value="NZ_MUFR01000013.1"/>
</dbReference>
<evidence type="ECO:0000256" key="6">
    <source>
        <dbReference type="ARBA" id="ARBA00043993"/>
    </source>
</evidence>
<protein>
    <submittedName>
        <fullName evidence="11">TIGR01666 family membrane protein</fullName>
    </submittedName>
</protein>
<sequence>MSFSLPRFPTVPLTLREYWANHRINDSLRVLIALMGVALYASYAGRTDIVTPLVLGVIASALAEVDDHFWGRVRALGVTLVCFTVAAFSVELLYDTPWLFALGLTVSSFGFIMLGAIGERYGTIAFASLLLAVYTMLGMEQGSDMWLQPMMLLSGAVWYGLLSLIWIVIWPHRPVQHRLAAVFRQTATYMETKSNLFHPVTELVPQPTRIAAANRNAQVVAALNQAKASLLARARRGRLTKRHQALLQTYFIAQDIHERVSSSHYRYQDLAAQFFHSDILFRFEALLNAQASACRDVAQALSIGARYQHPKAGQQALLAIQQSMQYLLAEQTQDASRMALLHQLDFLYKNLETVEEQLASLSDLAANDGTQESELADPDARSLGEMVYRIRRQMTVKSLRFRHAVRLSLSLLAGYGVIQGLSLEHGFWILMTIQFVCQTNYSATRNKLKERILGTVGGLLLGVPALYLFPDPSSQLALMVITGVLFFAFRTVQYTLATLFITLLVLMCFSQFGQGFAVILPRLGDTVIGCLIAVAAVRYVLPDWQAHRLRGIMTEALQANRDYLAHVIAQYRVGKRDNLAYRIARRHAHNADAELTTAISNMLVEPGRYRTNIEETFRFLCLNNAMLSYISALGAHRRRMDDEVNHQKMAQLHRDIHQSLNTLTERLRRELPTEQPTQVASTGDKTLSGDLADTHPDVVYHDTPEPNVAAHDRVDNTPLSMVLQQLTLIQRMIPELNMLTATLRQQALKQSRT</sequence>
<evidence type="ECO:0000256" key="2">
    <source>
        <dbReference type="ARBA" id="ARBA00022475"/>
    </source>
</evidence>
<gene>
    <name evidence="11" type="ORF">BZJ21_06245</name>
</gene>
<evidence type="ECO:0000259" key="10">
    <source>
        <dbReference type="Pfam" id="PF13515"/>
    </source>
</evidence>
<feature type="transmembrane region" description="Helical" evidence="8">
    <location>
        <begin position="151"/>
        <end position="170"/>
    </location>
</feature>
<dbReference type="PANTHER" id="PTHR30509:SF8">
    <property type="entry name" value="INNER MEMBRANE PROTEIN YCCS"/>
    <property type="match status" value="1"/>
</dbReference>
<keyword evidence="3 8" id="KW-0812">Transmembrane</keyword>
<accession>A0ABX3KS20</accession>
<organism evidence="11 12">
    <name type="scientific">Salinivibrio costicola subsp. alcaliphilus</name>
    <dbReference type="NCBI Taxonomy" id="272773"/>
    <lineage>
        <taxon>Bacteria</taxon>
        <taxon>Pseudomonadati</taxon>
        <taxon>Pseudomonadota</taxon>
        <taxon>Gammaproteobacteria</taxon>
        <taxon>Vibrionales</taxon>
        <taxon>Vibrionaceae</taxon>
        <taxon>Salinivibrio</taxon>
    </lineage>
</organism>
<feature type="transmembrane region" description="Helical" evidence="8">
    <location>
        <begin position="121"/>
        <end position="139"/>
    </location>
</feature>
<feature type="domain" description="Integral membrane bound transporter" evidence="10">
    <location>
        <begin position="416"/>
        <end position="535"/>
    </location>
</feature>
<evidence type="ECO:0000256" key="5">
    <source>
        <dbReference type="ARBA" id="ARBA00023136"/>
    </source>
</evidence>
<comment type="subcellular location">
    <subcellularLocation>
        <location evidence="1">Cell membrane</location>
        <topology evidence="1">Multi-pass membrane protein</topology>
    </subcellularLocation>
</comment>
<proteinExistence type="inferred from homology"/>
<dbReference type="PANTHER" id="PTHR30509">
    <property type="entry name" value="P-HYDROXYBENZOIC ACID EFFLUX PUMP SUBUNIT-RELATED"/>
    <property type="match status" value="1"/>
</dbReference>
<feature type="transmembrane region" description="Helical" evidence="8">
    <location>
        <begin position="451"/>
        <end position="469"/>
    </location>
</feature>
<keyword evidence="12" id="KW-1185">Reference proteome</keyword>
<feature type="transmembrane region" description="Helical" evidence="8">
    <location>
        <begin position="526"/>
        <end position="541"/>
    </location>
</feature>
<evidence type="ECO:0000313" key="11">
    <source>
        <dbReference type="EMBL" id="OOF34349.1"/>
    </source>
</evidence>
<dbReference type="InterPro" id="IPR010020">
    <property type="entry name" value="Integral_membrane_YCCS_YHJK"/>
</dbReference>
<dbReference type="InterPro" id="IPR032692">
    <property type="entry name" value="YccS_N"/>
</dbReference>
<dbReference type="Pfam" id="PF12805">
    <property type="entry name" value="FUSC-like"/>
    <property type="match status" value="1"/>
</dbReference>
<feature type="domain" description="Integral membrane protein YccS N-terminal" evidence="9">
    <location>
        <begin position="76"/>
        <end position="358"/>
    </location>
</feature>
<evidence type="ECO:0000259" key="9">
    <source>
        <dbReference type="Pfam" id="PF12805"/>
    </source>
</evidence>